<dbReference type="InterPro" id="IPR000644">
    <property type="entry name" value="CBS_dom"/>
</dbReference>
<dbReference type="EMBL" id="JAHUZE010000002">
    <property type="protein sequence ID" value="MBV7379506.1"/>
    <property type="molecule type" value="Genomic_DNA"/>
</dbReference>
<evidence type="ECO:0000256" key="2">
    <source>
        <dbReference type="ARBA" id="ARBA00007931"/>
    </source>
</evidence>
<evidence type="ECO:0000256" key="4">
    <source>
        <dbReference type="ARBA" id="ARBA00022670"/>
    </source>
</evidence>
<keyword evidence="3 14" id="KW-1003">Cell membrane</keyword>
<dbReference type="InterPro" id="IPR008915">
    <property type="entry name" value="Peptidase_M50"/>
</dbReference>
<feature type="transmembrane region" description="Helical" evidence="14">
    <location>
        <begin position="15"/>
        <end position="35"/>
    </location>
</feature>
<keyword evidence="11 14" id="KW-0482">Metalloprotease</keyword>
<dbReference type="Pfam" id="PF02163">
    <property type="entry name" value="Peptidase_M50"/>
    <property type="match status" value="2"/>
</dbReference>
<evidence type="ECO:0000256" key="6">
    <source>
        <dbReference type="ARBA" id="ARBA00022723"/>
    </source>
</evidence>
<keyword evidence="4 14" id="KW-0645">Protease</keyword>
<evidence type="ECO:0000256" key="12">
    <source>
        <dbReference type="ARBA" id="ARBA00023122"/>
    </source>
</evidence>
<evidence type="ECO:0000256" key="9">
    <source>
        <dbReference type="ARBA" id="ARBA00022833"/>
    </source>
</evidence>
<gene>
    <name evidence="17" type="ORF">KJP28_11250</name>
</gene>
<keyword evidence="7" id="KW-0677">Repeat</keyword>
<keyword evidence="12" id="KW-0129">CBS domain</keyword>
<dbReference type="CDD" id="cd06164">
    <property type="entry name" value="S2P-M50_SpoIVFB_CBS"/>
    <property type="match status" value="1"/>
</dbReference>
<dbReference type="RefSeq" id="WP_218392628.1">
    <property type="nucleotide sequence ID" value="NZ_JAHUZE010000002.1"/>
</dbReference>
<keyword evidence="6 14" id="KW-0479">Metal-binding</keyword>
<feature type="transmembrane region" description="Helical" evidence="14">
    <location>
        <begin position="98"/>
        <end position="119"/>
    </location>
</feature>
<protein>
    <recommendedName>
        <fullName evidence="14">Zinc metalloprotease</fullName>
    </recommendedName>
</protein>
<comment type="caution">
    <text evidence="17">The sequence shown here is derived from an EMBL/GenBank/DDBJ whole genome shotgun (WGS) entry which is preliminary data.</text>
</comment>
<dbReference type="PANTHER" id="PTHR39188:SF3">
    <property type="entry name" value="STAGE IV SPORULATION PROTEIN FB"/>
    <property type="match status" value="1"/>
</dbReference>
<name>A0ABS6T2M9_9RHOB</name>
<proteinExistence type="inferred from homology"/>
<evidence type="ECO:0000256" key="11">
    <source>
        <dbReference type="ARBA" id="ARBA00023049"/>
    </source>
</evidence>
<keyword evidence="10 14" id="KW-1133">Transmembrane helix</keyword>
<evidence type="ECO:0000256" key="7">
    <source>
        <dbReference type="ARBA" id="ARBA00022737"/>
    </source>
</evidence>
<accession>A0ABS6T2M9</accession>
<feature type="domain" description="Peptidase M50" evidence="16">
    <location>
        <begin position="138"/>
        <end position="185"/>
    </location>
</feature>
<keyword evidence="18" id="KW-1185">Reference proteome</keyword>
<dbReference type="GO" id="GO:0008233">
    <property type="term" value="F:peptidase activity"/>
    <property type="evidence" value="ECO:0007669"/>
    <property type="project" value="UniProtKB-KW"/>
</dbReference>
<evidence type="ECO:0000259" key="16">
    <source>
        <dbReference type="Pfam" id="PF02163"/>
    </source>
</evidence>
<dbReference type="InterPro" id="IPR016483">
    <property type="entry name" value="UCP006404_Pept_M50_CBS"/>
</dbReference>
<evidence type="ECO:0000256" key="14">
    <source>
        <dbReference type="PIRNR" id="PIRNR006404"/>
    </source>
</evidence>
<dbReference type="GO" id="GO:0006508">
    <property type="term" value="P:proteolysis"/>
    <property type="evidence" value="ECO:0007669"/>
    <property type="project" value="UniProtKB-KW"/>
</dbReference>
<dbReference type="PIRSF" id="PIRSF006404">
    <property type="entry name" value="UCP006404_Pept_M50_CBS"/>
    <property type="match status" value="1"/>
</dbReference>
<comment type="cofactor">
    <cofactor evidence="14">
        <name>Zn(2+)</name>
        <dbReference type="ChEBI" id="CHEBI:29105"/>
    </cofactor>
    <text evidence="14">Binds 1 zinc ion per subunit.</text>
</comment>
<keyword evidence="9 14" id="KW-0862">Zinc</keyword>
<feature type="transmembrane region" description="Helical" evidence="14">
    <location>
        <begin position="41"/>
        <end position="60"/>
    </location>
</feature>
<evidence type="ECO:0000313" key="18">
    <source>
        <dbReference type="Proteomes" id="UP000756530"/>
    </source>
</evidence>
<feature type="domain" description="CBS" evidence="15">
    <location>
        <begin position="293"/>
        <end position="338"/>
    </location>
</feature>
<reference evidence="17 18" key="1">
    <citation type="submission" date="2021-05" db="EMBL/GenBank/DDBJ databases">
        <title>Culturable bacteria isolated from Daya Bay.</title>
        <authorList>
            <person name="Zheng W."/>
            <person name="Yu S."/>
            <person name="Huang Y."/>
        </authorList>
    </citation>
    <scope>NUCLEOTIDE SEQUENCE [LARGE SCALE GENOMIC DNA]</scope>
    <source>
        <strain evidence="17 18">DP4N28-5</strain>
    </source>
</reference>
<evidence type="ECO:0000256" key="3">
    <source>
        <dbReference type="ARBA" id="ARBA00022475"/>
    </source>
</evidence>
<comment type="similarity">
    <text evidence="2 14">Belongs to the peptidase M50B family.</text>
</comment>
<evidence type="ECO:0000259" key="15">
    <source>
        <dbReference type="Pfam" id="PF00571"/>
    </source>
</evidence>
<keyword evidence="5 14" id="KW-0812">Transmembrane</keyword>
<dbReference type="Proteomes" id="UP000756530">
    <property type="component" value="Unassembled WGS sequence"/>
</dbReference>
<feature type="transmembrane region" description="Helical" evidence="14">
    <location>
        <begin position="131"/>
        <end position="150"/>
    </location>
</feature>
<evidence type="ECO:0000256" key="8">
    <source>
        <dbReference type="ARBA" id="ARBA00022801"/>
    </source>
</evidence>
<comment type="subcellular location">
    <subcellularLocation>
        <location evidence="1 14">Cell membrane</location>
        <topology evidence="1 14">Multi-pass membrane protein</topology>
    </subcellularLocation>
</comment>
<dbReference type="Pfam" id="PF00571">
    <property type="entry name" value="CBS"/>
    <property type="match status" value="1"/>
</dbReference>
<evidence type="ECO:0000256" key="1">
    <source>
        <dbReference type="ARBA" id="ARBA00004651"/>
    </source>
</evidence>
<evidence type="ECO:0000313" key="17">
    <source>
        <dbReference type="EMBL" id="MBV7379506.1"/>
    </source>
</evidence>
<organism evidence="17 18">
    <name type="scientific">Maritimibacter dapengensis</name>
    <dbReference type="NCBI Taxonomy" id="2836868"/>
    <lineage>
        <taxon>Bacteria</taxon>
        <taxon>Pseudomonadati</taxon>
        <taxon>Pseudomonadota</taxon>
        <taxon>Alphaproteobacteria</taxon>
        <taxon>Rhodobacterales</taxon>
        <taxon>Roseobacteraceae</taxon>
        <taxon>Maritimibacter</taxon>
    </lineage>
</organism>
<evidence type="ECO:0000256" key="10">
    <source>
        <dbReference type="ARBA" id="ARBA00022989"/>
    </source>
</evidence>
<evidence type="ECO:0000256" key="5">
    <source>
        <dbReference type="ARBA" id="ARBA00022692"/>
    </source>
</evidence>
<feature type="domain" description="Peptidase M50" evidence="16">
    <location>
        <begin position="47"/>
        <end position="124"/>
    </location>
</feature>
<keyword evidence="13 14" id="KW-0472">Membrane</keyword>
<sequence>MRWSFPIGRLLGSELRIHGTFFLLLIWIGGAAFMAGGPNAAIYNIVYVLALFACVVAHEYGHALMARRFGIRTPDITLLPIGGLARLERMPEKPGREILVALAGPAVNVVIFAVLWLIVGVSPEPPLSDGLSFASLPAQIATLNLILALFNMIPAFPMDGGRVLRAFLSFFMKRVTATRVAALTGQAVAVLGGAYGLWTGQFILVLIAVFIFMGARAESSDVQLRASIEGRTARDAMIEDYVVLRPGDGPEVALQSLTGAAQSVGVVKDFATGKVVGVVTRDALRENPGAERVADIMSRKVAGVPVTAPLGKVLQAVGRDRIVLAVTPQGDVAGVVTPESAGAVIQGAQGR</sequence>
<feature type="transmembrane region" description="Helical" evidence="14">
    <location>
        <begin position="195"/>
        <end position="215"/>
    </location>
</feature>
<dbReference type="PANTHER" id="PTHR39188">
    <property type="entry name" value="MEMBRANE-ASSOCIATED ZINC METALLOPROTEASE M50B"/>
    <property type="match status" value="1"/>
</dbReference>
<evidence type="ECO:0000256" key="13">
    <source>
        <dbReference type="ARBA" id="ARBA00023136"/>
    </source>
</evidence>
<keyword evidence="8 14" id="KW-0378">Hydrolase</keyword>